<protein>
    <submittedName>
        <fullName evidence="2">Uncharacterized protein</fullName>
    </submittedName>
</protein>
<feature type="compositionally biased region" description="Low complexity" evidence="1">
    <location>
        <begin position="65"/>
        <end position="74"/>
    </location>
</feature>
<evidence type="ECO:0000256" key="1">
    <source>
        <dbReference type="SAM" id="MobiDB-lite"/>
    </source>
</evidence>
<dbReference type="EMBL" id="QBIY01008328">
    <property type="protein sequence ID" value="RXN36367.1"/>
    <property type="molecule type" value="Genomic_DNA"/>
</dbReference>
<gene>
    <name evidence="2" type="ORF">ROHU_003017</name>
</gene>
<proteinExistence type="predicted"/>
<dbReference type="Proteomes" id="UP000290572">
    <property type="component" value="Unassembled WGS sequence"/>
</dbReference>
<name>A0A498NY71_LABRO</name>
<comment type="caution">
    <text evidence="2">The sequence shown here is derived from an EMBL/GenBank/DDBJ whole genome shotgun (WGS) entry which is preliminary data.</text>
</comment>
<accession>A0A498NY71</accession>
<organism evidence="2 3">
    <name type="scientific">Labeo rohita</name>
    <name type="common">Indian major carp</name>
    <name type="synonym">Cyprinus rohita</name>
    <dbReference type="NCBI Taxonomy" id="84645"/>
    <lineage>
        <taxon>Eukaryota</taxon>
        <taxon>Metazoa</taxon>
        <taxon>Chordata</taxon>
        <taxon>Craniata</taxon>
        <taxon>Vertebrata</taxon>
        <taxon>Euteleostomi</taxon>
        <taxon>Actinopterygii</taxon>
        <taxon>Neopterygii</taxon>
        <taxon>Teleostei</taxon>
        <taxon>Ostariophysi</taxon>
        <taxon>Cypriniformes</taxon>
        <taxon>Cyprinidae</taxon>
        <taxon>Labeoninae</taxon>
        <taxon>Labeonini</taxon>
        <taxon>Labeo</taxon>
    </lineage>
</organism>
<reference evidence="2 3" key="1">
    <citation type="submission" date="2018-03" db="EMBL/GenBank/DDBJ databases">
        <title>Draft genome sequence of Rohu Carp (Labeo rohita).</title>
        <authorList>
            <person name="Das P."/>
            <person name="Kushwaha B."/>
            <person name="Joshi C.G."/>
            <person name="Kumar D."/>
            <person name="Nagpure N.S."/>
            <person name="Sahoo L."/>
            <person name="Das S.P."/>
            <person name="Bit A."/>
            <person name="Patnaik S."/>
            <person name="Meher P.K."/>
            <person name="Jayasankar P."/>
            <person name="Koringa P.G."/>
            <person name="Patel N.V."/>
            <person name="Hinsu A.T."/>
            <person name="Kumar R."/>
            <person name="Pandey M."/>
            <person name="Agarwal S."/>
            <person name="Srivastava S."/>
            <person name="Singh M."/>
            <person name="Iquebal M.A."/>
            <person name="Jaiswal S."/>
            <person name="Angadi U.B."/>
            <person name="Kumar N."/>
            <person name="Raza M."/>
            <person name="Shah T.M."/>
            <person name="Rai A."/>
            <person name="Jena J.K."/>
        </authorList>
    </citation>
    <scope>NUCLEOTIDE SEQUENCE [LARGE SCALE GENOMIC DNA]</scope>
    <source>
        <strain evidence="2">DASCIFA01</strain>
        <tissue evidence="2">Testis</tissue>
    </source>
</reference>
<sequence length="119" mass="13524">MRWYWTSFGGWLNTPLPPGGQRWLLWLEGSRQRVPSSLLLPNMVDGSRQQAPASWRTAPTPPLPLGRQPPLLDPGARQRAFRPTYYTIAPAPPLRAATVVRFFVLPDQHRDPAQQRGLF</sequence>
<evidence type="ECO:0000313" key="3">
    <source>
        <dbReference type="Proteomes" id="UP000290572"/>
    </source>
</evidence>
<keyword evidence="3" id="KW-1185">Reference proteome</keyword>
<dbReference type="AlphaFoldDB" id="A0A498NY71"/>
<feature type="region of interest" description="Disordered" evidence="1">
    <location>
        <begin position="43"/>
        <end position="74"/>
    </location>
</feature>
<evidence type="ECO:0000313" key="2">
    <source>
        <dbReference type="EMBL" id="RXN36367.1"/>
    </source>
</evidence>